<dbReference type="EMBL" id="CAJHUC010000034">
    <property type="protein sequence ID" value="CAD7694667.1"/>
    <property type="molecule type" value="Genomic_DNA"/>
</dbReference>
<dbReference type="GO" id="GO:0006508">
    <property type="term" value="P:proteolysis"/>
    <property type="evidence" value="ECO:0007669"/>
    <property type="project" value="InterPro"/>
</dbReference>
<dbReference type="SUPFAM" id="SSF50494">
    <property type="entry name" value="Trypsin-like serine proteases"/>
    <property type="match status" value="1"/>
</dbReference>
<feature type="domain" description="Peptidase S1" evidence="1">
    <location>
        <begin position="12"/>
        <end position="274"/>
    </location>
</feature>
<dbReference type="InterPro" id="IPR051333">
    <property type="entry name" value="CLIP_Serine_Protease"/>
</dbReference>
<keyword evidence="3" id="KW-1185">Reference proteome</keyword>
<feature type="non-terminal residue" evidence="2">
    <location>
        <position position="278"/>
    </location>
</feature>
<dbReference type="Gene3D" id="2.40.10.10">
    <property type="entry name" value="Trypsin-like serine proteases"/>
    <property type="match status" value="1"/>
</dbReference>
<dbReference type="CDD" id="cd00190">
    <property type="entry name" value="Tryp_SPc"/>
    <property type="match status" value="1"/>
</dbReference>
<dbReference type="InterPro" id="IPR043504">
    <property type="entry name" value="Peptidase_S1_PA_chymotrypsin"/>
</dbReference>
<dbReference type="InterPro" id="IPR001254">
    <property type="entry name" value="Trypsin_dom"/>
</dbReference>
<dbReference type="PROSITE" id="PS50240">
    <property type="entry name" value="TRYPSIN_DOM"/>
    <property type="match status" value="1"/>
</dbReference>
<dbReference type="PANTHER" id="PTHR24260">
    <property type="match status" value="1"/>
</dbReference>
<dbReference type="PRINTS" id="PR00722">
    <property type="entry name" value="CHYMOTRYPSIN"/>
</dbReference>
<dbReference type="InterPro" id="IPR009003">
    <property type="entry name" value="Peptidase_S1_PA"/>
</dbReference>
<name>A0A8S1IJK0_9CHLO</name>
<dbReference type="Pfam" id="PF00089">
    <property type="entry name" value="Trypsin"/>
    <property type="match status" value="1"/>
</dbReference>
<evidence type="ECO:0000259" key="1">
    <source>
        <dbReference type="PROSITE" id="PS50240"/>
    </source>
</evidence>
<sequence length="278" mass="30226">SLEAPTAAHRRLFQGLGQPPTDAEIPPANCSRPGPFSFYVSLKDDNGEHSCGGILVSDGVNSLSRWVVTSAHCIDDLANPNAVFLPEVDIAGRRRDEPIETLTTVESVLHPDWSGDRSEGNDIAVLKLSNTSCYRFPVPLAEEDFTISVNGTAQFVSFGREVADGGFSAQLQAGSWDVIGREDCEEEYIEDDTELTDSMMCSRGMNVVGMCQGDEGSPLVWFPNFDSPGGKDPFAKRILGIASFSDVEDCQSPDGVAIFTSVAKMNKWINETIFDLFE</sequence>
<reference evidence="2" key="1">
    <citation type="submission" date="2020-12" db="EMBL/GenBank/DDBJ databases">
        <authorList>
            <person name="Iha C."/>
        </authorList>
    </citation>
    <scope>NUCLEOTIDE SEQUENCE</scope>
</reference>
<dbReference type="AlphaFoldDB" id="A0A8S1IJK0"/>
<evidence type="ECO:0000313" key="3">
    <source>
        <dbReference type="Proteomes" id="UP000708148"/>
    </source>
</evidence>
<dbReference type="Proteomes" id="UP000708148">
    <property type="component" value="Unassembled WGS sequence"/>
</dbReference>
<gene>
    <name evidence="2" type="ORF">OSTQU699_LOCUS30</name>
</gene>
<dbReference type="SMART" id="SM00020">
    <property type="entry name" value="Tryp_SPc"/>
    <property type="match status" value="1"/>
</dbReference>
<comment type="caution">
    <text evidence="2">The sequence shown here is derived from an EMBL/GenBank/DDBJ whole genome shotgun (WGS) entry which is preliminary data.</text>
</comment>
<proteinExistence type="predicted"/>
<dbReference type="PANTHER" id="PTHR24260:SF136">
    <property type="entry name" value="GH08193P-RELATED"/>
    <property type="match status" value="1"/>
</dbReference>
<dbReference type="GO" id="GO:0004252">
    <property type="term" value="F:serine-type endopeptidase activity"/>
    <property type="evidence" value="ECO:0007669"/>
    <property type="project" value="InterPro"/>
</dbReference>
<dbReference type="InterPro" id="IPR001314">
    <property type="entry name" value="Peptidase_S1A"/>
</dbReference>
<dbReference type="OrthoDB" id="8440449at2759"/>
<accession>A0A8S1IJK0</accession>
<evidence type="ECO:0000313" key="2">
    <source>
        <dbReference type="EMBL" id="CAD7694667.1"/>
    </source>
</evidence>
<organism evidence="2 3">
    <name type="scientific">Ostreobium quekettii</name>
    <dbReference type="NCBI Taxonomy" id="121088"/>
    <lineage>
        <taxon>Eukaryota</taxon>
        <taxon>Viridiplantae</taxon>
        <taxon>Chlorophyta</taxon>
        <taxon>core chlorophytes</taxon>
        <taxon>Ulvophyceae</taxon>
        <taxon>TCBD clade</taxon>
        <taxon>Bryopsidales</taxon>
        <taxon>Ostreobineae</taxon>
        <taxon>Ostreobiaceae</taxon>
        <taxon>Ostreobium</taxon>
    </lineage>
</organism>
<protein>
    <recommendedName>
        <fullName evidence="1">Peptidase S1 domain-containing protein</fullName>
    </recommendedName>
</protein>